<dbReference type="Proteomes" id="UP000092445">
    <property type="component" value="Unassembled WGS sequence"/>
</dbReference>
<evidence type="ECO:0000313" key="1">
    <source>
        <dbReference type="EnsemblMetazoa" id="GPAI034313-PA"/>
    </source>
</evidence>
<keyword evidence="2" id="KW-1185">Reference proteome</keyword>
<sequence>MVSRTSLVSPIRSGIESSHGTKVIPAKIIISDDYVWAQMFAIEFVQSVDNGGNLQQNDTGSFTDPIWVQTIAVTSTDVTDNVGSLFCRIYFGPMEGDSLGENNRAA</sequence>
<dbReference type="VEuPathDB" id="VectorBase:GPAI034313"/>
<accession>A0A1B0A4K5</accession>
<name>A0A1B0A4K5_GLOPL</name>
<protein>
    <submittedName>
        <fullName evidence="1">Uncharacterized protein</fullName>
    </submittedName>
</protein>
<proteinExistence type="predicted"/>
<dbReference type="AlphaFoldDB" id="A0A1B0A4K5"/>
<dbReference type="EnsemblMetazoa" id="GPAI034313-RA">
    <property type="protein sequence ID" value="GPAI034313-PA"/>
    <property type="gene ID" value="GPAI034313"/>
</dbReference>
<organism evidence="1 2">
    <name type="scientific">Glossina pallidipes</name>
    <name type="common">Tsetse fly</name>
    <dbReference type="NCBI Taxonomy" id="7398"/>
    <lineage>
        <taxon>Eukaryota</taxon>
        <taxon>Metazoa</taxon>
        <taxon>Ecdysozoa</taxon>
        <taxon>Arthropoda</taxon>
        <taxon>Hexapoda</taxon>
        <taxon>Insecta</taxon>
        <taxon>Pterygota</taxon>
        <taxon>Neoptera</taxon>
        <taxon>Endopterygota</taxon>
        <taxon>Diptera</taxon>
        <taxon>Brachycera</taxon>
        <taxon>Muscomorpha</taxon>
        <taxon>Hippoboscoidea</taxon>
        <taxon>Glossinidae</taxon>
        <taxon>Glossina</taxon>
    </lineage>
</organism>
<reference evidence="2" key="1">
    <citation type="submission" date="2014-03" db="EMBL/GenBank/DDBJ databases">
        <authorList>
            <person name="Aksoy S."/>
            <person name="Warren W."/>
            <person name="Wilson R.K."/>
        </authorList>
    </citation>
    <scope>NUCLEOTIDE SEQUENCE [LARGE SCALE GENOMIC DNA]</scope>
    <source>
        <strain evidence="2">IAEA</strain>
    </source>
</reference>
<reference evidence="1" key="2">
    <citation type="submission" date="2020-05" db="UniProtKB">
        <authorList>
            <consortium name="EnsemblMetazoa"/>
        </authorList>
    </citation>
    <scope>IDENTIFICATION</scope>
    <source>
        <strain evidence="1">IAEA</strain>
    </source>
</reference>
<evidence type="ECO:0000313" key="2">
    <source>
        <dbReference type="Proteomes" id="UP000092445"/>
    </source>
</evidence>